<reference evidence="2 3" key="1">
    <citation type="journal article" date="2019" name="Commun. Biol.">
        <title>The bagworm genome reveals a unique fibroin gene that provides high tensile strength.</title>
        <authorList>
            <person name="Kono N."/>
            <person name="Nakamura H."/>
            <person name="Ohtoshi R."/>
            <person name="Tomita M."/>
            <person name="Numata K."/>
            <person name="Arakawa K."/>
        </authorList>
    </citation>
    <scope>NUCLEOTIDE SEQUENCE [LARGE SCALE GENOMIC DNA]</scope>
</reference>
<organism evidence="2 3">
    <name type="scientific">Eumeta variegata</name>
    <name type="common">Bagworm moth</name>
    <name type="synonym">Eumeta japonica</name>
    <dbReference type="NCBI Taxonomy" id="151549"/>
    <lineage>
        <taxon>Eukaryota</taxon>
        <taxon>Metazoa</taxon>
        <taxon>Ecdysozoa</taxon>
        <taxon>Arthropoda</taxon>
        <taxon>Hexapoda</taxon>
        <taxon>Insecta</taxon>
        <taxon>Pterygota</taxon>
        <taxon>Neoptera</taxon>
        <taxon>Endopterygota</taxon>
        <taxon>Lepidoptera</taxon>
        <taxon>Glossata</taxon>
        <taxon>Ditrysia</taxon>
        <taxon>Tineoidea</taxon>
        <taxon>Psychidae</taxon>
        <taxon>Oiketicinae</taxon>
        <taxon>Eumeta</taxon>
    </lineage>
</organism>
<protein>
    <submittedName>
        <fullName evidence="2">Uncharacterized protein</fullName>
    </submittedName>
</protein>
<gene>
    <name evidence="2" type="ORF">EVAR_48226_1</name>
</gene>
<evidence type="ECO:0000313" key="2">
    <source>
        <dbReference type="EMBL" id="GBP74177.1"/>
    </source>
</evidence>
<evidence type="ECO:0000256" key="1">
    <source>
        <dbReference type="SAM" id="MobiDB-lite"/>
    </source>
</evidence>
<evidence type="ECO:0000313" key="3">
    <source>
        <dbReference type="Proteomes" id="UP000299102"/>
    </source>
</evidence>
<keyword evidence="3" id="KW-1185">Reference proteome</keyword>
<proteinExistence type="predicted"/>
<dbReference type="EMBL" id="BGZK01001198">
    <property type="protein sequence ID" value="GBP74177.1"/>
    <property type="molecule type" value="Genomic_DNA"/>
</dbReference>
<accession>A0A4C1YIE0</accession>
<name>A0A4C1YIE0_EUMVA</name>
<dbReference type="AlphaFoldDB" id="A0A4C1YIE0"/>
<comment type="caution">
    <text evidence="2">The sequence shown here is derived from an EMBL/GenBank/DDBJ whole genome shotgun (WGS) entry which is preliminary data.</text>
</comment>
<sequence length="109" mass="12243">MTRSQEKKLFLRKRREHTGDCPRVSGLTTRPRLEYVSTRLLWSDLEGMCTSNRKTVNRKCECTLLTDVHDPGREDIAGDIVTGDGAPLRRTPIEKQPRAVGSESASNTS</sequence>
<dbReference type="Proteomes" id="UP000299102">
    <property type="component" value="Unassembled WGS sequence"/>
</dbReference>
<feature type="region of interest" description="Disordered" evidence="1">
    <location>
        <begin position="76"/>
        <end position="109"/>
    </location>
</feature>